<keyword evidence="1" id="KW-0560">Oxidoreductase</keyword>
<keyword evidence="1" id="KW-0223">Dioxygenase</keyword>
<dbReference type="Proteomes" id="UP000326340">
    <property type="component" value="Unassembled WGS sequence"/>
</dbReference>
<proteinExistence type="predicted"/>
<dbReference type="AlphaFoldDB" id="A0A5Q4BK73"/>
<evidence type="ECO:0000313" key="2">
    <source>
        <dbReference type="Proteomes" id="UP000326340"/>
    </source>
</evidence>
<dbReference type="InterPro" id="IPR008775">
    <property type="entry name" value="Phytyl_CoA_dOase-like"/>
</dbReference>
<comment type="caution">
    <text evidence="1">The sequence shown here is derived from an EMBL/GenBank/DDBJ whole genome shotgun (WGS) entry which is preliminary data.</text>
</comment>
<organism evidence="1 2">
    <name type="scientific">Colletotrichum shisoi</name>
    <dbReference type="NCBI Taxonomy" id="2078593"/>
    <lineage>
        <taxon>Eukaryota</taxon>
        <taxon>Fungi</taxon>
        <taxon>Dikarya</taxon>
        <taxon>Ascomycota</taxon>
        <taxon>Pezizomycotina</taxon>
        <taxon>Sordariomycetes</taxon>
        <taxon>Hypocreomycetidae</taxon>
        <taxon>Glomerellales</taxon>
        <taxon>Glomerellaceae</taxon>
        <taxon>Colletotrichum</taxon>
        <taxon>Colletotrichum destructivum species complex</taxon>
    </lineage>
</organism>
<gene>
    <name evidence="1" type="ORF">CSHISOI_08483</name>
</gene>
<keyword evidence="2" id="KW-1185">Reference proteome</keyword>
<dbReference type="Gene3D" id="2.60.120.620">
    <property type="entry name" value="q2cbj1_9rhob like domain"/>
    <property type="match status" value="2"/>
</dbReference>
<dbReference type="SUPFAM" id="SSF51197">
    <property type="entry name" value="Clavaminate synthase-like"/>
    <property type="match status" value="1"/>
</dbReference>
<dbReference type="OrthoDB" id="445007at2759"/>
<dbReference type="GO" id="GO:0051213">
    <property type="term" value="F:dioxygenase activity"/>
    <property type="evidence" value="ECO:0007669"/>
    <property type="project" value="UniProtKB-KW"/>
</dbReference>
<name>A0A5Q4BK73_9PEZI</name>
<accession>A0A5Q4BK73</accession>
<dbReference type="EMBL" id="PUHP01001035">
    <property type="protein sequence ID" value="TQN66984.1"/>
    <property type="molecule type" value="Genomic_DNA"/>
</dbReference>
<protein>
    <submittedName>
        <fullName evidence="1">Dioxygenase</fullName>
    </submittedName>
</protein>
<dbReference type="Pfam" id="PF05721">
    <property type="entry name" value="PhyH"/>
    <property type="match status" value="1"/>
</dbReference>
<sequence length="386" mass="42204">MSFNLPPPASPATSGLEFADKPYDISRIDPLARFHENVAQVRRWIEDNLSNFSHLNEIIVLRLGSDTLPHQPLTIDATAAPPVLSTAVPSTAHKSITILPEYILDAIEGRMHSQHAFAKRATPPTLGAIPPCFAPAGVPGPCTAVVDPETLPKPTEDVAQLKSDLAKWGYAICANALSAEQVQIIRTAVEEQAEAERLVGVGHLDTAHKKAGDQPNQRVWNLPNKGDEFLDLLNHPLIDAVMPWFLGGNFSLFTMSANIARPGTSGIYMHRDQMVMSPDTTAHAYVLNAMWYLTDVSEEKGATRTGVNTTDEPRPVILQSFCRFFVRQIENYQAILSDKVKAKLSERQRALLGLPSMKPGGKGQGFASYNWPGTQVGRMRAAVGKE</sequence>
<reference evidence="1 2" key="1">
    <citation type="journal article" date="2019" name="Sci. Rep.">
        <title>Colletotrichum shisoi sp. nov., an anthracnose pathogen of Perilla frutescens in Japan: molecular phylogenetic, morphological and genomic evidence.</title>
        <authorList>
            <person name="Gan P."/>
            <person name="Tsushima A."/>
            <person name="Hiroyama R."/>
            <person name="Narusaka M."/>
            <person name="Takano Y."/>
            <person name="Narusaka Y."/>
            <person name="Kawaradani M."/>
            <person name="Damm U."/>
            <person name="Shirasu K."/>
        </authorList>
    </citation>
    <scope>NUCLEOTIDE SEQUENCE [LARGE SCALE GENOMIC DNA]</scope>
    <source>
        <strain evidence="1 2">PG-2018a</strain>
    </source>
</reference>
<evidence type="ECO:0000313" key="1">
    <source>
        <dbReference type="EMBL" id="TQN66984.1"/>
    </source>
</evidence>